<evidence type="ECO:0000313" key="2">
    <source>
        <dbReference type="EMBL" id="KAF1832433.1"/>
    </source>
</evidence>
<evidence type="ECO:0000313" key="3">
    <source>
        <dbReference type="Proteomes" id="UP000800040"/>
    </source>
</evidence>
<accession>A0A6A5KGD8</accession>
<evidence type="ECO:0000256" key="1">
    <source>
        <dbReference type="SAM" id="MobiDB-lite"/>
    </source>
</evidence>
<proteinExistence type="predicted"/>
<name>A0A6A5KGD8_9PLEO</name>
<dbReference type="EMBL" id="ML975339">
    <property type="protein sequence ID" value="KAF1832433.1"/>
    <property type="molecule type" value="Genomic_DNA"/>
</dbReference>
<feature type="compositionally biased region" description="Polar residues" evidence="1">
    <location>
        <begin position="71"/>
        <end position="93"/>
    </location>
</feature>
<keyword evidence="3" id="KW-1185">Reference proteome</keyword>
<feature type="non-terminal residue" evidence="2">
    <location>
        <position position="1"/>
    </location>
</feature>
<dbReference type="Proteomes" id="UP000800040">
    <property type="component" value="Unassembled WGS sequence"/>
</dbReference>
<reference evidence="2" key="1">
    <citation type="submission" date="2020-01" db="EMBL/GenBank/DDBJ databases">
        <authorList>
            <consortium name="DOE Joint Genome Institute"/>
            <person name="Haridas S."/>
            <person name="Albert R."/>
            <person name="Binder M."/>
            <person name="Bloem J."/>
            <person name="Labutti K."/>
            <person name="Salamov A."/>
            <person name="Andreopoulos B."/>
            <person name="Baker S.E."/>
            <person name="Barry K."/>
            <person name="Bills G."/>
            <person name="Bluhm B.H."/>
            <person name="Cannon C."/>
            <person name="Castanera R."/>
            <person name="Culley D.E."/>
            <person name="Daum C."/>
            <person name="Ezra D."/>
            <person name="Gonzalez J.B."/>
            <person name="Henrissat B."/>
            <person name="Kuo A."/>
            <person name="Liang C."/>
            <person name="Lipzen A."/>
            <person name="Lutzoni F."/>
            <person name="Magnuson J."/>
            <person name="Mondo S."/>
            <person name="Nolan M."/>
            <person name="Ohm R."/>
            <person name="Pangilinan J."/>
            <person name="Park H.-J."/>
            <person name="Ramirez L."/>
            <person name="Alfaro M."/>
            <person name="Sun H."/>
            <person name="Tritt A."/>
            <person name="Yoshinaga Y."/>
            <person name="Zwiers L.-H."/>
            <person name="Turgeon B.G."/>
            <person name="Goodwin S.B."/>
            <person name="Spatafora J.W."/>
            <person name="Crous P.W."/>
            <person name="Grigoriev I.V."/>
        </authorList>
    </citation>
    <scope>NUCLEOTIDE SEQUENCE</scope>
    <source>
        <strain evidence="2">P77</strain>
    </source>
</reference>
<feature type="region of interest" description="Disordered" evidence="1">
    <location>
        <begin position="71"/>
        <end position="107"/>
    </location>
</feature>
<organism evidence="2 3">
    <name type="scientific">Decorospora gaudefroyi</name>
    <dbReference type="NCBI Taxonomy" id="184978"/>
    <lineage>
        <taxon>Eukaryota</taxon>
        <taxon>Fungi</taxon>
        <taxon>Dikarya</taxon>
        <taxon>Ascomycota</taxon>
        <taxon>Pezizomycotina</taxon>
        <taxon>Dothideomycetes</taxon>
        <taxon>Pleosporomycetidae</taxon>
        <taxon>Pleosporales</taxon>
        <taxon>Pleosporineae</taxon>
        <taxon>Pleosporaceae</taxon>
        <taxon>Decorospora</taxon>
    </lineage>
</organism>
<protein>
    <submittedName>
        <fullName evidence="2">Uncharacterized protein</fullName>
    </submittedName>
</protein>
<sequence>MSNTARVAHETGPNIASQCAMVVSTDEAQSPQYTIQLVILHAELAALPLTDRYWATDEPVSQPTFHTIDYRSNNTLSNHSNDSVDSSPQSTYNGYHPSELGRPSSPASKRWLCPRPLHHPFKYDILRLASISEEDQYLQDEFDLAAYGAYIRTLAKASKKKRGKKAKAPKKKLVIKPPVAAYRPAAAPRCRYGTRRLLNRPGDDHLNQVCRFHKSGKGQGKKGHACE</sequence>
<gene>
    <name evidence="2" type="ORF">BDW02DRAFT_625671</name>
</gene>
<dbReference type="AlphaFoldDB" id="A0A6A5KGD8"/>